<feature type="chain" id="PRO_5045387092" evidence="1">
    <location>
        <begin position="20"/>
        <end position="152"/>
    </location>
</feature>
<gene>
    <name evidence="2" type="ORF">H3N35_27465</name>
</gene>
<evidence type="ECO:0000256" key="1">
    <source>
        <dbReference type="SAM" id="SignalP"/>
    </source>
</evidence>
<protein>
    <submittedName>
        <fullName evidence="2">Uncharacterized protein</fullName>
    </submittedName>
</protein>
<name>A0ABY7VDX7_9GAMM</name>
<feature type="signal peptide" evidence="1">
    <location>
        <begin position="1"/>
        <end position="19"/>
    </location>
</feature>
<evidence type="ECO:0000313" key="3">
    <source>
        <dbReference type="Proteomes" id="UP001215231"/>
    </source>
</evidence>
<accession>A0ABY7VDX7</accession>
<reference evidence="2 3" key="1">
    <citation type="journal article" date="2022" name="Mar. Drugs">
        <title>Bioassay-Guided Fractionation Leads to the Detection of Cholic Acid Generated by the Rare Thalassomonas sp.</title>
        <authorList>
            <person name="Pheiffer F."/>
            <person name="Schneider Y.K."/>
            <person name="Hansen E.H."/>
            <person name="Andersen J.H."/>
            <person name="Isaksson J."/>
            <person name="Busche T."/>
            <person name="R C."/>
            <person name="Kalinowski J."/>
            <person name="Zyl L.V."/>
            <person name="Trindade M."/>
        </authorList>
    </citation>
    <scope>NUCLEOTIDE SEQUENCE [LARGE SCALE GENOMIC DNA]</scope>
    <source>
        <strain evidence="2 3">A5K-61T</strain>
    </source>
</reference>
<keyword evidence="3" id="KW-1185">Reference proteome</keyword>
<organism evidence="2 3">
    <name type="scientific">Thalassomonas haliotis</name>
    <dbReference type="NCBI Taxonomy" id="485448"/>
    <lineage>
        <taxon>Bacteria</taxon>
        <taxon>Pseudomonadati</taxon>
        <taxon>Pseudomonadota</taxon>
        <taxon>Gammaproteobacteria</taxon>
        <taxon>Alteromonadales</taxon>
        <taxon>Colwelliaceae</taxon>
        <taxon>Thalassomonas</taxon>
    </lineage>
</organism>
<sequence length="152" mass="16809">MYKKLFLCLLLCFSGQALAVDSIYVGGVRHTLTQEDFFAVGDSFQAELDVFGDYGQELIIDMALRVEGDAGKELPTSTPLYMYDAQLYASCSGSAIGQDSSYLYSPAAHGELQLLINTRMTFATTCERLTLFVTSSMLNKDMEMKLSLMEGF</sequence>
<dbReference type="EMBL" id="CP059693">
    <property type="protein sequence ID" value="WDE11883.1"/>
    <property type="molecule type" value="Genomic_DNA"/>
</dbReference>
<evidence type="ECO:0000313" key="2">
    <source>
        <dbReference type="EMBL" id="WDE11883.1"/>
    </source>
</evidence>
<dbReference type="Proteomes" id="UP001215231">
    <property type="component" value="Chromosome"/>
</dbReference>
<keyword evidence="1" id="KW-0732">Signal</keyword>
<proteinExistence type="predicted"/>
<dbReference type="RefSeq" id="WP_274052107.1">
    <property type="nucleotide sequence ID" value="NZ_CP059693.1"/>
</dbReference>